<evidence type="ECO:0000313" key="1">
    <source>
        <dbReference type="EMBL" id="EYC35879.1"/>
    </source>
</evidence>
<gene>
    <name evidence="1" type="primary">Acey_s0964.g3232</name>
    <name evidence="1" type="ORF">Y032_0964g3232</name>
</gene>
<keyword evidence="2" id="KW-1185">Reference proteome</keyword>
<dbReference type="AlphaFoldDB" id="A0A016W7P4"/>
<evidence type="ECO:0000313" key="2">
    <source>
        <dbReference type="Proteomes" id="UP000024635"/>
    </source>
</evidence>
<sequence>MHHHHHLHLHNINNQRNANIQAVASVQEPWYPVKVPYAPGGDQDCQKCARISIRKCRRGIRTSNCVEPNIRYSNQECSGTAEIVCSANGDEVVMEDLSGEVVHK</sequence>
<proteinExistence type="predicted"/>
<accession>A0A016W7P4</accession>
<reference evidence="2" key="1">
    <citation type="journal article" date="2015" name="Nat. Genet.">
        <title>The genome and transcriptome of the zoonotic hookworm Ancylostoma ceylanicum identify infection-specific gene families.</title>
        <authorList>
            <person name="Schwarz E.M."/>
            <person name="Hu Y."/>
            <person name="Antoshechkin I."/>
            <person name="Miller M.M."/>
            <person name="Sternberg P.W."/>
            <person name="Aroian R.V."/>
        </authorList>
    </citation>
    <scope>NUCLEOTIDE SEQUENCE</scope>
    <source>
        <strain evidence="2">HY135</strain>
    </source>
</reference>
<comment type="caution">
    <text evidence="1">The sequence shown here is derived from an EMBL/GenBank/DDBJ whole genome shotgun (WGS) entry which is preliminary data.</text>
</comment>
<name>A0A016W7P4_9BILA</name>
<protein>
    <submittedName>
        <fullName evidence="1">Uncharacterized protein</fullName>
    </submittedName>
</protein>
<organism evidence="1 2">
    <name type="scientific">Ancylostoma ceylanicum</name>
    <dbReference type="NCBI Taxonomy" id="53326"/>
    <lineage>
        <taxon>Eukaryota</taxon>
        <taxon>Metazoa</taxon>
        <taxon>Ecdysozoa</taxon>
        <taxon>Nematoda</taxon>
        <taxon>Chromadorea</taxon>
        <taxon>Rhabditida</taxon>
        <taxon>Rhabditina</taxon>
        <taxon>Rhabditomorpha</taxon>
        <taxon>Strongyloidea</taxon>
        <taxon>Ancylostomatidae</taxon>
        <taxon>Ancylostomatinae</taxon>
        <taxon>Ancylostoma</taxon>
    </lineage>
</organism>
<dbReference type="Proteomes" id="UP000024635">
    <property type="component" value="Unassembled WGS sequence"/>
</dbReference>
<dbReference type="EMBL" id="JARK01000564">
    <property type="protein sequence ID" value="EYC35879.1"/>
    <property type="molecule type" value="Genomic_DNA"/>
</dbReference>